<dbReference type="SUPFAM" id="SSF56219">
    <property type="entry name" value="DNase I-like"/>
    <property type="match status" value="1"/>
</dbReference>
<dbReference type="Gene3D" id="3.60.10.10">
    <property type="entry name" value="Endonuclease/exonuclease/phosphatase"/>
    <property type="match status" value="1"/>
</dbReference>
<dbReference type="PANTHER" id="PTHR19446">
    <property type="entry name" value="REVERSE TRANSCRIPTASES"/>
    <property type="match status" value="1"/>
</dbReference>
<evidence type="ECO:0000313" key="1">
    <source>
        <dbReference type="EMBL" id="GBB98884.1"/>
    </source>
</evidence>
<dbReference type="AlphaFoldDB" id="A0A2Z6RL26"/>
<accession>A0A2Z6RL26</accession>
<sequence length="734" mass="85972">MTNLNTNDTLIIDNSSHSLNTNVHSFTSRPFTNPDDEYNYLTHTFDDQSDYLKIGIINIQGAYQSEINIILYFTTYNFNILTLTETGLHTPHTHNNIQIVNHPNNNLKIYIIYNTNGKYRGTGVTIILSKKLFKHFITCTFLNSRLLHITLKFKPHISLNIIAAYLPANPSSNHHLDFRSIYYTKLLSIINSIISFDKSHTLILGDFNTDLDSINNKSSNDSNFKFIKLLRNFQFYDLMEHHNLSQNKPLITHRSHCIDGIFCLPQTIQTTFYSNTVSIPSSYFITDHKIVYFFLYFNSFIKSKHSKPKSQNNSQTCTYIPYKHLNAKDWEPYQEASKFAFDTIDITDNTPATLLEKLWTDFSDTISSIKDSYLPKRKRPLDPTLLPLKIHFNLLQDITLILDLNKQNSNQITFTWPKVITKQNYTDVQYNIRLLLQLYQQIYKDQKTKWSTDRINYFIERRNSNLSNNQNRMLNSLLNRHITLNRLIHTPQGSDTPVYTTNSQTIAEQARLYFQYHADSTSHTIYNSIEDLPIQWKQEYVPKSHIDAMWWSPLNSSITIDELFKILKILPHNKAPGPSGITYENIKHLHPTVLSKLIIFFNLYLKYITLPKAWKQALIFPIPKPYEWEYLLSNTQHNILQYNNRAGLKGQSTYEPLVNIQYSIESVNFNNQYKCSSRNKQDLWIAIQVLSKAYDRVDIRLLHLSLLRLKIPQNITDFICQIFTDHYNQVILPN</sequence>
<organism evidence="1 2">
    <name type="scientific">Rhizophagus clarus</name>
    <dbReference type="NCBI Taxonomy" id="94130"/>
    <lineage>
        <taxon>Eukaryota</taxon>
        <taxon>Fungi</taxon>
        <taxon>Fungi incertae sedis</taxon>
        <taxon>Mucoromycota</taxon>
        <taxon>Glomeromycotina</taxon>
        <taxon>Glomeromycetes</taxon>
        <taxon>Glomerales</taxon>
        <taxon>Glomeraceae</taxon>
        <taxon>Rhizophagus</taxon>
    </lineage>
</organism>
<evidence type="ECO:0000313" key="2">
    <source>
        <dbReference type="Proteomes" id="UP000247702"/>
    </source>
</evidence>
<dbReference type="EMBL" id="BEXD01002613">
    <property type="protein sequence ID" value="GBB98884.1"/>
    <property type="molecule type" value="Genomic_DNA"/>
</dbReference>
<dbReference type="InterPro" id="IPR036691">
    <property type="entry name" value="Endo/exonu/phosph_ase_sf"/>
</dbReference>
<proteinExistence type="predicted"/>
<name>A0A2Z6RL26_9GLOM</name>
<protein>
    <recommendedName>
        <fullName evidence="3">Endonuclease/exonuclease/phosphatase domain-containing protein</fullName>
    </recommendedName>
</protein>
<comment type="caution">
    <text evidence="1">The sequence shown here is derived from an EMBL/GenBank/DDBJ whole genome shotgun (WGS) entry which is preliminary data.</text>
</comment>
<dbReference type="STRING" id="94130.A0A2Z6RL26"/>
<reference evidence="1 2" key="1">
    <citation type="submission" date="2017-11" db="EMBL/GenBank/DDBJ databases">
        <title>The genome of Rhizophagus clarus HR1 reveals common genetic basis of auxotrophy among arbuscular mycorrhizal fungi.</title>
        <authorList>
            <person name="Kobayashi Y."/>
        </authorList>
    </citation>
    <scope>NUCLEOTIDE SEQUENCE [LARGE SCALE GENOMIC DNA]</scope>
    <source>
        <strain evidence="1 2">HR1</strain>
    </source>
</reference>
<gene>
    <name evidence="1" type="ORF">RclHR1_03350015</name>
</gene>
<keyword evidence="2" id="KW-1185">Reference proteome</keyword>
<evidence type="ECO:0008006" key="3">
    <source>
        <dbReference type="Google" id="ProtNLM"/>
    </source>
</evidence>
<dbReference type="Proteomes" id="UP000247702">
    <property type="component" value="Unassembled WGS sequence"/>
</dbReference>